<dbReference type="RefSeq" id="WP_146149519.1">
    <property type="nucleotide sequence ID" value="NZ_PVZF01000012.1"/>
</dbReference>
<feature type="region of interest" description="Disordered" evidence="1">
    <location>
        <begin position="75"/>
        <end position="122"/>
    </location>
</feature>
<feature type="compositionally biased region" description="Basic and acidic residues" evidence="1">
    <location>
        <begin position="75"/>
        <end position="84"/>
    </location>
</feature>
<organism evidence="3 4">
    <name type="scientific">Kineococcus rhizosphaerae</name>
    <dbReference type="NCBI Taxonomy" id="559628"/>
    <lineage>
        <taxon>Bacteria</taxon>
        <taxon>Bacillati</taxon>
        <taxon>Actinomycetota</taxon>
        <taxon>Actinomycetes</taxon>
        <taxon>Kineosporiales</taxon>
        <taxon>Kineosporiaceae</taxon>
        <taxon>Kineococcus</taxon>
    </lineage>
</organism>
<comment type="caution">
    <text evidence="3">The sequence shown here is derived from an EMBL/GenBank/DDBJ whole genome shotgun (WGS) entry which is preliminary data.</text>
</comment>
<feature type="region of interest" description="Disordered" evidence="1">
    <location>
        <begin position="153"/>
        <end position="283"/>
    </location>
</feature>
<protein>
    <submittedName>
        <fullName evidence="3">Uncharacterized protein</fullName>
    </submittedName>
</protein>
<dbReference type="EMBL" id="PVZF01000012">
    <property type="protein sequence ID" value="PRY11721.1"/>
    <property type="molecule type" value="Genomic_DNA"/>
</dbReference>
<accession>A0A2T0QYX2</accession>
<sequence>MSEQTPQRTTLTINWLQIAGGAGAAVTSAVLLAGLKSFGAYGTLVGAALGSVIASTAAAIYGFTLNRSREHLAEVARRARDRRTGPVPPAQDEHPDRTEPPVVDEAGAPGPGPAPTPGPPRRKRFRARHAVLLGVVAFVLSVGGIFVFESVSGKSVAAERQGDTATTSSTILGTTVTSTPSTPTPTPTGTPTDTATETATSTATDSPTGTATGTATEDPTSTATATGERTGTATSSPEATATATGTPTDRATSTATAQRDEAAVSAPTASAAALAGATATAAP</sequence>
<feature type="compositionally biased region" description="Pro residues" evidence="1">
    <location>
        <begin position="110"/>
        <end position="119"/>
    </location>
</feature>
<keyword evidence="4" id="KW-1185">Reference proteome</keyword>
<evidence type="ECO:0000313" key="4">
    <source>
        <dbReference type="Proteomes" id="UP000238083"/>
    </source>
</evidence>
<keyword evidence="2" id="KW-1133">Transmembrane helix</keyword>
<gene>
    <name evidence="3" type="ORF">CLV37_11219</name>
</gene>
<evidence type="ECO:0000313" key="3">
    <source>
        <dbReference type="EMBL" id="PRY11721.1"/>
    </source>
</evidence>
<dbReference type="Proteomes" id="UP000238083">
    <property type="component" value="Unassembled WGS sequence"/>
</dbReference>
<reference evidence="3 4" key="1">
    <citation type="submission" date="2018-03" db="EMBL/GenBank/DDBJ databases">
        <title>Genomic Encyclopedia of Archaeal and Bacterial Type Strains, Phase II (KMG-II): from individual species to whole genera.</title>
        <authorList>
            <person name="Goeker M."/>
        </authorList>
    </citation>
    <scope>NUCLEOTIDE SEQUENCE [LARGE SCALE GENOMIC DNA]</scope>
    <source>
        <strain evidence="3 4">DSM 19711</strain>
    </source>
</reference>
<feature type="transmembrane region" description="Helical" evidence="2">
    <location>
        <begin position="41"/>
        <end position="63"/>
    </location>
</feature>
<feature type="transmembrane region" description="Helical" evidence="2">
    <location>
        <begin position="12"/>
        <end position="35"/>
    </location>
</feature>
<dbReference type="OrthoDB" id="9905631at2"/>
<feature type="compositionally biased region" description="Low complexity" evidence="1">
    <location>
        <begin position="189"/>
        <end position="283"/>
    </location>
</feature>
<name>A0A2T0QYX2_9ACTN</name>
<keyword evidence="2" id="KW-0812">Transmembrane</keyword>
<evidence type="ECO:0000256" key="2">
    <source>
        <dbReference type="SAM" id="Phobius"/>
    </source>
</evidence>
<dbReference type="AlphaFoldDB" id="A0A2T0QYX2"/>
<keyword evidence="2" id="KW-0472">Membrane</keyword>
<feature type="compositionally biased region" description="Low complexity" evidence="1">
    <location>
        <begin position="163"/>
        <end position="181"/>
    </location>
</feature>
<evidence type="ECO:0000256" key="1">
    <source>
        <dbReference type="SAM" id="MobiDB-lite"/>
    </source>
</evidence>
<proteinExistence type="predicted"/>
<feature type="transmembrane region" description="Helical" evidence="2">
    <location>
        <begin position="130"/>
        <end position="148"/>
    </location>
</feature>